<keyword evidence="1 2" id="KW-0808">Transferase</keyword>
<dbReference type="PANTHER" id="PTHR48207:SF3">
    <property type="entry name" value="SUCCINATE--HYDROXYMETHYLGLUTARATE COA-TRANSFERASE"/>
    <property type="match status" value="1"/>
</dbReference>
<sequence length="371" mass="39814">MEKPLEGLLVVSIEQAVAAPYCSRQLSKAGARVIKVERPEGDFARTYDAHVHGQSAYFVWLNGGKESLCLDLRDPSDAALLRRIAGRADVLLQNLAPGAMDRLGLPIGDMRRVNPQLVTCSISGYGQAGPLRDQKAYDLLVQAESGLCAITGGPEEPARVGVSVCDIAAGMTAFQRILLALIGRDRSGHGAALDVSLFESMADWMNVPYLQTRYGGAAPGRPGLRHPTIAPYEAFACADGLQLLISIQNDREWVRLCENLLGDDALADDPRFRRNADRVANRAALHALLAARFARDPRDQVIDALQDAGIAFGRLSEVEELATHPQIRFSPVDTGNGLADLIDLSGGAGDPPRVPALGQHSEAIRAEFAAP</sequence>
<dbReference type="AlphaFoldDB" id="A0A6B0TPY5"/>
<dbReference type="PANTHER" id="PTHR48207">
    <property type="entry name" value="SUCCINATE--HYDROXYMETHYLGLUTARATE COA-TRANSFERASE"/>
    <property type="match status" value="1"/>
</dbReference>
<comment type="caution">
    <text evidence="2">The sequence shown here is derived from an EMBL/GenBank/DDBJ whole genome shotgun (WGS) entry which is preliminary data.</text>
</comment>
<dbReference type="Pfam" id="PF02515">
    <property type="entry name" value="CoA_transf_3"/>
    <property type="match status" value="1"/>
</dbReference>
<organism evidence="2 3">
    <name type="scientific">Oceanomicrobium pacificus</name>
    <dbReference type="NCBI Taxonomy" id="2692916"/>
    <lineage>
        <taxon>Bacteria</taxon>
        <taxon>Pseudomonadati</taxon>
        <taxon>Pseudomonadota</taxon>
        <taxon>Alphaproteobacteria</taxon>
        <taxon>Rhodobacterales</taxon>
        <taxon>Paracoccaceae</taxon>
        <taxon>Oceanomicrobium</taxon>
    </lineage>
</organism>
<reference evidence="2 3" key="1">
    <citation type="submission" date="2019-12" db="EMBL/GenBank/DDBJ databases">
        <title>Strain KN286 was isolated from seawater, which was collected from Caroline Seamount in the tropical western Pacific.</title>
        <authorList>
            <person name="Wang Q."/>
        </authorList>
    </citation>
    <scope>NUCLEOTIDE SEQUENCE [LARGE SCALE GENOMIC DNA]</scope>
    <source>
        <strain evidence="2 3">KN286</strain>
    </source>
</reference>
<dbReference type="Proteomes" id="UP000436016">
    <property type="component" value="Unassembled WGS sequence"/>
</dbReference>
<dbReference type="InterPro" id="IPR023606">
    <property type="entry name" value="CoA-Trfase_III_dom_1_sf"/>
</dbReference>
<dbReference type="GO" id="GO:0008410">
    <property type="term" value="F:CoA-transferase activity"/>
    <property type="evidence" value="ECO:0007669"/>
    <property type="project" value="TreeGrafter"/>
</dbReference>
<evidence type="ECO:0000313" key="2">
    <source>
        <dbReference type="EMBL" id="MXU63855.1"/>
    </source>
</evidence>
<proteinExistence type="predicted"/>
<dbReference type="InterPro" id="IPR003673">
    <property type="entry name" value="CoA-Trfase_fam_III"/>
</dbReference>
<evidence type="ECO:0000256" key="1">
    <source>
        <dbReference type="ARBA" id="ARBA00022679"/>
    </source>
</evidence>
<dbReference type="InterPro" id="IPR044855">
    <property type="entry name" value="CoA-Trfase_III_dom3_sf"/>
</dbReference>
<name>A0A6B0TPY5_9RHOB</name>
<accession>A0A6B0TPY5</accession>
<dbReference type="SUPFAM" id="SSF89796">
    <property type="entry name" value="CoA-transferase family III (CaiB/BaiF)"/>
    <property type="match status" value="1"/>
</dbReference>
<dbReference type="RefSeq" id="WP_160850854.1">
    <property type="nucleotide sequence ID" value="NZ_WUWG01000001.1"/>
</dbReference>
<protein>
    <submittedName>
        <fullName evidence="2">CoA transferase</fullName>
    </submittedName>
</protein>
<dbReference type="EMBL" id="WUWG01000001">
    <property type="protein sequence ID" value="MXU63855.1"/>
    <property type="molecule type" value="Genomic_DNA"/>
</dbReference>
<evidence type="ECO:0000313" key="3">
    <source>
        <dbReference type="Proteomes" id="UP000436016"/>
    </source>
</evidence>
<dbReference type="Gene3D" id="3.40.50.10540">
    <property type="entry name" value="Crotonobetainyl-coa:carnitine coa-transferase, domain 1"/>
    <property type="match status" value="1"/>
</dbReference>
<keyword evidence="3" id="KW-1185">Reference proteome</keyword>
<dbReference type="InterPro" id="IPR050483">
    <property type="entry name" value="CoA-transferase_III_domain"/>
</dbReference>
<dbReference type="Gene3D" id="3.30.1540.10">
    <property type="entry name" value="formyl-coa transferase, domain 3"/>
    <property type="match status" value="1"/>
</dbReference>
<gene>
    <name evidence="2" type="ORF">GSH16_00245</name>
</gene>